<dbReference type="PROSITE" id="PS50262">
    <property type="entry name" value="G_PROTEIN_RECEP_F1_2"/>
    <property type="match status" value="1"/>
</dbReference>
<dbReference type="InterPro" id="IPR017452">
    <property type="entry name" value="GPCR_Rhodpsn_7TM"/>
</dbReference>
<evidence type="ECO:0000256" key="6">
    <source>
        <dbReference type="ARBA" id="ARBA00023136"/>
    </source>
</evidence>
<evidence type="ECO:0000256" key="1">
    <source>
        <dbReference type="ARBA" id="ARBA00004141"/>
    </source>
</evidence>
<dbReference type="PANTHER" id="PTHR24243:SF208">
    <property type="entry name" value="PYROKININ-1 RECEPTOR"/>
    <property type="match status" value="1"/>
</dbReference>
<evidence type="ECO:0000256" key="8">
    <source>
        <dbReference type="ARBA" id="ARBA00023224"/>
    </source>
</evidence>
<dbReference type="Gene3D" id="1.20.1070.10">
    <property type="entry name" value="Rhodopsin 7-helix transmembrane proteins"/>
    <property type="match status" value="1"/>
</dbReference>
<comment type="similarity">
    <text evidence="2">Belongs to the G-protein coupled receptor 1 family.</text>
</comment>
<dbReference type="EMBL" id="JAHIBW010000021">
    <property type="protein sequence ID" value="KAG7300141.1"/>
    <property type="molecule type" value="Genomic_DNA"/>
</dbReference>
<keyword evidence="8" id="KW-0807">Transducer</keyword>
<feature type="transmembrane region" description="Helical" evidence="9">
    <location>
        <begin position="310"/>
        <end position="333"/>
    </location>
</feature>
<evidence type="ECO:0000259" key="10">
    <source>
        <dbReference type="PROSITE" id="PS50262"/>
    </source>
</evidence>
<feature type="transmembrane region" description="Helical" evidence="9">
    <location>
        <begin position="134"/>
        <end position="155"/>
    </location>
</feature>
<dbReference type="SMART" id="SM01381">
    <property type="entry name" value="7TM_GPCR_Srsx"/>
    <property type="match status" value="1"/>
</dbReference>
<feature type="transmembrane region" description="Helical" evidence="9">
    <location>
        <begin position="61"/>
        <end position="85"/>
    </location>
</feature>
<keyword evidence="12" id="KW-1185">Reference proteome</keyword>
<proteinExistence type="inferred from homology"/>
<evidence type="ECO:0000256" key="4">
    <source>
        <dbReference type="ARBA" id="ARBA00022989"/>
    </source>
</evidence>
<keyword evidence="3 9" id="KW-0812">Transmembrane</keyword>
<keyword evidence="6 9" id="KW-0472">Membrane</keyword>
<evidence type="ECO:0000256" key="2">
    <source>
        <dbReference type="ARBA" id="ARBA00010663"/>
    </source>
</evidence>
<comment type="caution">
    <text evidence="11">The sequence shown here is derived from an EMBL/GenBank/DDBJ whole genome shotgun (WGS) entry which is preliminary data.</text>
</comment>
<keyword evidence="4 9" id="KW-1133">Transmembrane helix</keyword>
<evidence type="ECO:0000256" key="9">
    <source>
        <dbReference type="SAM" id="Phobius"/>
    </source>
</evidence>
<evidence type="ECO:0000256" key="5">
    <source>
        <dbReference type="ARBA" id="ARBA00023040"/>
    </source>
</evidence>
<accession>A0ABQ7Q4H3</accession>
<dbReference type="SUPFAM" id="SSF81321">
    <property type="entry name" value="Family A G protein-coupled receptor-like"/>
    <property type="match status" value="1"/>
</dbReference>
<feature type="transmembrane region" description="Helical" evidence="9">
    <location>
        <begin position="97"/>
        <end position="114"/>
    </location>
</feature>
<name>A0ABQ7Q4H3_PLUXY</name>
<dbReference type="PANTHER" id="PTHR24243">
    <property type="entry name" value="G-PROTEIN COUPLED RECEPTOR"/>
    <property type="match status" value="1"/>
</dbReference>
<organism evidence="11 12">
    <name type="scientific">Plutella xylostella</name>
    <name type="common">Diamondback moth</name>
    <name type="synonym">Plutella maculipennis</name>
    <dbReference type="NCBI Taxonomy" id="51655"/>
    <lineage>
        <taxon>Eukaryota</taxon>
        <taxon>Metazoa</taxon>
        <taxon>Ecdysozoa</taxon>
        <taxon>Arthropoda</taxon>
        <taxon>Hexapoda</taxon>
        <taxon>Insecta</taxon>
        <taxon>Pterygota</taxon>
        <taxon>Neoptera</taxon>
        <taxon>Endopterygota</taxon>
        <taxon>Lepidoptera</taxon>
        <taxon>Glossata</taxon>
        <taxon>Ditrysia</taxon>
        <taxon>Yponomeutoidea</taxon>
        <taxon>Plutellidae</taxon>
        <taxon>Plutella</taxon>
    </lineage>
</organism>
<dbReference type="InterPro" id="IPR000276">
    <property type="entry name" value="GPCR_Rhodpsn"/>
</dbReference>
<comment type="subcellular location">
    <subcellularLocation>
        <location evidence="1">Membrane</location>
        <topology evidence="1">Multi-pass membrane protein</topology>
    </subcellularLocation>
</comment>
<sequence>MYLSVYIRIHRFVRRLWFAVRYCTVCNKKTKMNYTEDFETNLWKKLITRLVKDDSSEIKTFIAILVMAIFILGLLANVVTCAVILYDRTMHTATNYYLFNLAVSDVVFGLTLLIESFMCLMPEYYQRDNVECLLHMFIMMFTADNIALTVTTLTLERYVAVTNPMFFKSTPVWRRVMKTIMLIWILSFLTAVAEMSSYGIVNTEDFTFCILLPTRVARVINFIIAVLLFIVPLVTMTYVYVVIVIKVKDSARKNENMISNQRDNSLKINKLAVALTCSFLVCWGPFFVTRVIMFTYEIPEMFDMIEYWRILYHGSFLTTSFTIIVNPILFSLMSTKFRKAFKKFWLLKIRRKTISMATTNLRENSSRTLEKITTHSSF</sequence>
<feature type="transmembrane region" description="Helical" evidence="9">
    <location>
        <begin position="268"/>
        <end position="290"/>
    </location>
</feature>
<evidence type="ECO:0000256" key="7">
    <source>
        <dbReference type="ARBA" id="ARBA00023170"/>
    </source>
</evidence>
<protein>
    <recommendedName>
        <fullName evidence="10">G-protein coupled receptors family 1 profile domain-containing protein</fullName>
    </recommendedName>
</protein>
<evidence type="ECO:0000313" key="12">
    <source>
        <dbReference type="Proteomes" id="UP000823941"/>
    </source>
</evidence>
<keyword evidence="7" id="KW-0675">Receptor</keyword>
<feature type="transmembrane region" description="Helical" evidence="9">
    <location>
        <begin position="176"/>
        <end position="200"/>
    </location>
</feature>
<dbReference type="Pfam" id="PF00001">
    <property type="entry name" value="7tm_1"/>
    <property type="match status" value="1"/>
</dbReference>
<reference evidence="11 12" key="1">
    <citation type="submission" date="2021-06" db="EMBL/GenBank/DDBJ databases">
        <title>A haploid diamondback moth (Plutella xylostella L.) genome assembly resolves 31 chromosomes and identifies a diamide resistance mutation.</title>
        <authorList>
            <person name="Ward C.M."/>
            <person name="Perry K.D."/>
            <person name="Baker G."/>
            <person name="Powis K."/>
            <person name="Heckel D.G."/>
            <person name="Baxter S.W."/>
        </authorList>
    </citation>
    <scope>NUCLEOTIDE SEQUENCE [LARGE SCALE GENOMIC DNA]</scope>
    <source>
        <strain evidence="11 12">LV</strain>
        <tissue evidence="11">Single pupa</tissue>
    </source>
</reference>
<gene>
    <name evidence="11" type="ORF">JYU34_015690</name>
</gene>
<dbReference type="PRINTS" id="PR00237">
    <property type="entry name" value="GPCRRHODOPSN"/>
</dbReference>
<evidence type="ECO:0000313" key="11">
    <source>
        <dbReference type="EMBL" id="KAG7300141.1"/>
    </source>
</evidence>
<evidence type="ECO:0000256" key="3">
    <source>
        <dbReference type="ARBA" id="ARBA00022692"/>
    </source>
</evidence>
<keyword evidence="5" id="KW-0297">G-protein coupled receptor</keyword>
<dbReference type="Proteomes" id="UP000823941">
    <property type="component" value="Chromosome 21"/>
</dbReference>
<feature type="domain" description="G-protein coupled receptors family 1 profile" evidence="10">
    <location>
        <begin position="76"/>
        <end position="330"/>
    </location>
</feature>
<feature type="transmembrane region" description="Helical" evidence="9">
    <location>
        <begin position="220"/>
        <end position="247"/>
    </location>
</feature>